<organism evidence="1 2">
    <name type="scientific">Opisthorchis viverrini</name>
    <name type="common">Southeast Asian liver fluke</name>
    <dbReference type="NCBI Taxonomy" id="6198"/>
    <lineage>
        <taxon>Eukaryota</taxon>
        <taxon>Metazoa</taxon>
        <taxon>Spiralia</taxon>
        <taxon>Lophotrochozoa</taxon>
        <taxon>Platyhelminthes</taxon>
        <taxon>Trematoda</taxon>
        <taxon>Digenea</taxon>
        <taxon>Opisthorchiida</taxon>
        <taxon>Opisthorchiata</taxon>
        <taxon>Opisthorchiidae</taxon>
        <taxon>Opisthorchis</taxon>
    </lineage>
</organism>
<evidence type="ECO:0000313" key="2">
    <source>
        <dbReference type="Proteomes" id="UP000054324"/>
    </source>
</evidence>
<dbReference type="CTD" id="20318811"/>
<accession>A0A074ZZ46</accession>
<reference evidence="1 2" key="1">
    <citation type="submission" date="2013-11" db="EMBL/GenBank/DDBJ databases">
        <title>Opisthorchis viverrini - life in the bile duct.</title>
        <authorList>
            <person name="Young N.D."/>
            <person name="Nagarajan N."/>
            <person name="Lin S.J."/>
            <person name="Korhonen P.K."/>
            <person name="Jex A.R."/>
            <person name="Hall R.S."/>
            <person name="Safavi-Hemami H."/>
            <person name="Kaewkong W."/>
            <person name="Bertrand D."/>
            <person name="Gao S."/>
            <person name="Seet Q."/>
            <person name="Wongkham S."/>
            <person name="Teh B.T."/>
            <person name="Wongkham C."/>
            <person name="Intapan P.M."/>
            <person name="Maleewong W."/>
            <person name="Yang X."/>
            <person name="Hu M."/>
            <person name="Wang Z."/>
            <person name="Hofmann A."/>
            <person name="Sternberg P.W."/>
            <person name="Tan P."/>
            <person name="Wang J."/>
            <person name="Gasser R.B."/>
        </authorList>
    </citation>
    <scope>NUCLEOTIDE SEQUENCE [LARGE SCALE GENOMIC DNA]</scope>
</reference>
<dbReference type="EMBL" id="KL596696">
    <property type="protein sequence ID" value="KER28585.1"/>
    <property type="molecule type" value="Genomic_DNA"/>
</dbReference>
<dbReference type="GeneID" id="20318811"/>
<dbReference type="KEGG" id="ovi:T265_04629"/>
<gene>
    <name evidence="1" type="ORF">T265_04629</name>
</gene>
<dbReference type="Proteomes" id="UP000054324">
    <property type="component" value="Unassembled WGS sequence"/>
</dbReference>
<proteinExistence type="predicted"/>
<evidence type="ECO:0000313" key="1">
    <source>
        <dbReference type="EMBL" id="KER28585.1"/>
    </source>
</evidence>
<sequence>MDGWWGQNKKDQPSCTHETGTGIVVRKAILPPSKRFGQMHLINLCAQNKKTAIQRKKAHQEDITPELVRNYQETMAVTLRGRLVQMNLPQRSKMEKNEIIPSAEIWSDEAGLKMMPLKGCCNVLKPMSDSPSGHTHAHTQLYVYGKPDHWYERRAM</sequence>
<name>A0A074ZZ46_OPIVI</name>
<dbReference type="RefSeq" id="XP_009167675.1">
    <property type="nucleotide sequence ID" value="XM_009169411.1"/>
</dbReference>
<protein>
    <submittedName>
        <fullName evidence="1">Uncharacterized protein</fullName>
    </submittedName>
</protein>
<dbReference type="AlphaFoldDB" id="A0A074ZZ46"/>
<keyword evidence="2" id="KW-1185">Reference proteome</keyword>